<reference evidence="2" key="1">
    <citation type="journal article" date="2020" name="Fungal Divers.">
        <title>Resolving the Mortierellaceae phylogeny through synthesis of multi-gene phylogenetics and phylogenomics.</title>
        <authorList>
            <person name="Vandepol N."/>
            <person name="Liber J."/>
            <person name="Desiro A."/>
            <person name="Na H."/>
            <person name="Kennedy M."/>
            <person name="Barry K."/>
            <person name="Grigoriev I.V."/>
            <person name="Miller A.N."/>
            <person name="O'Donnell K."/>
            <person name="Stajich J.E."/>
            <person name="Bonito G."/>
        </authorList>
    </citation>
    <scope>NUCLEOTIDE SEQUENCE</scope>
    <source>
        <strain evidence="2">NRRL 2591</strain>
    </source>
</reference>
<feature type="region of interest" description="Disordered" evidence="1">
    <location>
        <begin position="274"/>
        <end position="300"/>
    </location>
</feature>
<sequence>MQEDVVKCIREASEIAVDVKRMAQRLIGMFLETLQIRMRPAEELIRQDLARNGMKMTEADRYKALHDAITEDERESLGFLCDKIVPKAAEIDQDDGTSPTGPPSQESQLKLSSTSLFASSCLTSSGIEARSMKGMSLHREHSGAIGRWSAFSRAFKERIDTSDALHLSPSSYQNTTVTSTLDFEGWMRFKNPVFIIKHVVANIDPMGVYNLKRRRVGHQGAIKLYSLYWINFHLQQVEDTKPKDYRSSCYIPTGSVVTDVSSQSASLQVERETGCEVQEGSGGGHAFRTDNNRRWSGLLP</sequence>
<feature type="region of interest" description="Disordered" evidence="1">
    <location>
        <begin position="90"/>
        <end position="109"/>
    </location>
</feature>
<accession>A0A9P6K3G0</accession>
<evidence type="ECO:0000313" key="3">
    <source>
        <dbReference type="Proteomes" id="UP000723463"/>
    </source>
</evidence>
<dbReference type="EMBL" id="JAAAXW010000090">
    <property type="protein sequence ID" value="KAF9544490.1"/>
    <property type="molecule type" value="Genomic_DNA"/>
</dbReference>
<protein>
    <submittedName>
        <fullName evidence="2">Uncharacterized protein</fullName>
    </submittedName>
</protein>
<comment type="caution">
    <text evidence="2">The sequence shown here is derived from an EMBL/GenBank/DDBJ whole genome shotgun (WGS) entry which is preliminary data.</text>
</comment>
<organism evidence="2 3">
    <name type="scientific">Mortierella hygrophila</name>
    <dbReference type="NCBI Taxonomy" id="979708"/>
    <lineage>
        <taxon>Eukaryota</taxon>
        <taxon>Fungi</taxon>
        <taxon>Fungi incertae sedis</taxon>
        <taxon>Mucoromycota</taxon>
        <taxon>Mortierellomycotina</taxon>
        <taxon>Mortierellomycetes</taxon>
        <taxon>Mortierellales</taxon>
        <taxon>Mortierellaceae</taxon>
        <taxon>Mortierella</taxon>
    </lineage>
</organism>
<name>A0A9P6K3G0_9FUNG</name>
<dbReference type="Proteomes" id="UP000723463">
    <property type="component" value="Unassembled WGS sequence"/>
</dbReference>
<dbReference type="AlphaFoldDB" id="A0A9P6K3G0"/>
<evidence type="ECO:0000256" key="1">
    <source>
        <dbReference type="SAM" id="MobiDB-lite"/>
    </source>
</evidence>
<keyword evidence="3" id="KW-1185">Reference proteome</keyword>
<feature type="compositionally biased region" description="Polar residues" evidence="1">
    <location>
        <begin position="96"/>
        <end position="109"/>
    </location>
</feature>
<gene>
    <name evidence="2" type="ORF">EC957_012093</name>
</gene>
<proteinExistence type="predicted"/>
<evidence type="ECO:0000313" key="2">
    <source>
        <dbReference type="EMBL" id="KAF9544490.1"/>
    </source>
</evidence>